<name>A0A1Y2FL15_9BASI</name>
<reference evidence="2 3" key="1">
    <citation type="submission" date="2016-07" db="EMBL/GenBank/DDBJ databases">
        <title>Pervasive Adenine N6-methylation of Active Genes in Fungi.</title>
        <authorList>
            <consortium name="DOE Joint Genome Institute"/>
            <person name="Mondo S.J."/>
            <person name="Dannebaum R.O."/>
            <person name="Kuo R.C."/>
            <person name="Labutti K."/>
            <person name="Haridas S."/>
            <person name="Kuo A."/>
            <person name="Salamov A."/>
            <person name="Ahrendt S.R."/>
            <person name="Lipzen A."/>
            <person name="Sullivan W."/>
            <person name="Andreopoulos W.B."/>
            <person name="Clum A."/>
            <person name="Lindquist E."/>
            <person name="Daum C."/>
            <person name="Ramamoorthy G.K."/>
            <person name="Gryganskyi A."/>
            <person name="Culley D."/>
            <person name="Magnuson J.K."/>
            <person name="James T.Y."/>
            <person name="O'Malley M.A."/>
            <person name="Stajich J.E."/>
            <person name="Spatafora J.W."/>
            <person name="Visel A."/>
            <person name="Grigoriev I.V."/>
        </authorList>
    </citation>
    <scope>NUCLEOTIDE SEQUENCE [LARGE SCALE GENOMIC DNA]</scope>
    <source>
        <strain evidence="2 3">62-1032</strain>
    </source>
</reference>
<proteinExistence type="predicted"/>
<dbReference type="InterPro" id="IPR009053">
    <property type="entry name" value="Prefoldin"/>
</dbReference>
<protein>
    <recommendedName>
        <fullName evidence="4">Prefoldin</fullName>
    </recommendedName>
</protein>
<dbReference type="STRING" id="106004.A0A1Y2FL15"/>
<dbReference type="EMBL" id="MCGR01000017">
    <property type="protein sequence ID" value="ORY84691.1"/>
    <property type="molecule type" value="Genomic_DNA"/>
</dbReference>
<evidence type="ECO:0008006" key="4">
    <source>
        <dbReference type="Google" id="ProtNLM"/>
    </source>
</evidence>
<evidence type="ECO:0000313" key="2">
    <source>
        <dbReference type="EMBL" id="ORY84691.1"/>
    </source>
</evidence>
<dbReference type="Gene3D" id="1.10.287.370">
    <property type="match status" value="1"/>
</dbReference>
<dbReference type="InterPro" id="IPR004127">
    <property type="entry name" value="Prefoldin_subunit_alpha"/>
</dbReference>
<feature type="coiled-coil region" evidence="1">
    <location>
        <begin position="83"/>
        <end position="131"/>
    </location>
</feature>
<accession>A0A1Y2FL15</accession>
<dbReference type="Proteomes" id="UP000193467">
    <property type="component" value="Unassembled WGS sequence"/>
</dbReference>
<dbReference type="InParanoid" id="A0A1Y2FL15"/>
<evidence type="ECO:0000313" key="3">
    <source>
        <dbReference type="Proteomes" id="UP000193467"/>
    </source>
</evidence>
<dbReference type="AlphaFoldDB" id="A0A1Y2FL15"/>
<gene>
    <name evidence="2" type="ORF">BCR35DRAFT_303017</name>
</gene>
<evidence type="ECO:0000256" key="1">
    <source>
        <dbReference type="SAM" id="Coils"/>
    </source>
</evidence>
<keyword evidence="3" id="KW-1185">Reference proteome</keyword>
<sequence length="139" mass="15581">MDPTLPLPTELRTLLAQHTTLRQSIAQHQDLLTRLASLLEARSQGHGKMELPVELGMGYSVEGVVEDTSKMITSLGVQDLWVELELEKAREFAEKKLRILEKRVAGLEEPIKKLKEEYALVAKTLRDALQLPDPSETAP</sequence>
<dbReference type="Pfam" id="PF02996">
    <property type="entry name" value="Prefoldin"/>
    <property type="match status" value="1"/>
</dbReference>
<dbReference type="OrthoDB" id="433124at2759"/>
<keyword evidence="1" id="KW-0175">Coiled coil</keyword>
<dbReference type="SUPFAM" id="SSF46579">
    <property type="entry name" value="Prefoldin"/>
    <property type="match status" value="1"/>
</dbReference>
<organism evidence="2 3">
    <name type="scientific">Leucosporidium creatinivorum</name>
    <dbReference type="NCBI Taxonomy" id="106004"/>
    <lineage>
        <taxon>Eukaryota</taxon>
        <taxon>Fungi</taxon>
        <taxon>Dikarya</taxon>
        <taxon>Basidiomycota</taxon>
        <taxon>Pucciniomycotina</taxon>
        <taxon>Microbotryomycetes</taxon>
        <taxon>Leucosporidiales</taxon>
        <taxon>Leucosporidium</taxon>
    </lineage>
</organism>
<comment type="caution">
    <text evidence="2">The sequence shown here is derived from an EMBL/GenBank/DDBJ whole genome shotgun (WGS) entry which is preliminary data.</text>
</comment>